<proteinExistence type="predicted"/>
<reference evidence="1 2" key="1">
    <citation type="submission" date="2019-08" db="EMBL/GenBank/DDBJ databases">
        <title>Deep-cultivation of Planctomycetes and their phenomic and genomic characterization uncovers novel biology.</title>
        <authorList>
            <person name="Wiegand S."/>
            <person name="Jogler M."/>
            <person name="Boedeker C."/>
            <person name="Pinto D."/>
            <person name="Vollmers J."/>
            <person name="Rivas-Marin E."/>
            <person name="Kohn T."/>
            <person name="Peeters S.H."/>
            <person name="Heuer A."/>
            <person name="Rast P."/>
            <person name="Oberbeckmann S."/>
            <person name="Bunk B."/>
            <person name="Jeske O."/>
            <person name="Meyerdierks A."/>
            <person name="Storesund J.E."/>
            <person name="Kallscheuer N."/>
            <person name="Luecker S."/>
            <person name="Lage O.M."/>
            <person name="Pohl T."/>
            <person name="Merkel B.J."/>
            <person name="Hornburger P."/>
            <person name="Mueller R.-W."/>
            <person name="Bruemmer F."/>
            <person name="Labrenz M."/>
            <person name="Spormann A.M."/>
            <person name="Op den Camp H."/>
            <person name="Overmann J."/>
            <person name="Amann R."/>
            <person name="Jetten M.S.M."/>
            <person name="Mascher T."/>
            <person name="Medema M.H."/>
            <person name="Devos D.P."/>
            <person name="Kaster A.-K."/>
            <person name="Ovreas L."/>
            <person name="Rohde M."/>
            <person name="Galperin M.Y."/>
            <person name="Jogler C."/>
        </authorList>
    </citation>
    <scope>NUCLEOTIDE SEQUENCE [LARGE SCALE GENOMIC DNA]</scope>
    <source>
        <strain evidence="1 2">OJF2</strain>
    </source>
</reference>
<accession>A0A5B9VTN9</accession>
<evidence type="ECO:0000313" key="2">
    <source>
        <dbReference type="Proteomes" id="UP000324233"/>
    </source>
</evidence>
<organism evidence="1 2">
    <name type="scientific">Aquisphaera giovannonii</name>
    <dbReference type="NCBI Taxonomy" id="406548"/>
    <lineage>
        <taxon>Bacteria</taxon>
        <taxon>Pseudomonadati</taxon>
        <taxon>Planctomycetota</taxon>
        <taxon>Planctomycetia</taxon>
        <taxon>Isosphaerales</taxon>
        <taxon>Isosphaeraceae</taxon>
        <taxon>Aquisphaera</taxon>
    </lineage>
</organism>
<dbReference type="Proteomes" id="UP000324233">
    <property type="component" value="Chromosome"/>
</dbReference>
<name>A0A5B9VTN9_9BACT</name>
<dbReference type="KEGG" id="agv:OJF2_01880"/>
<dbReference type="RefSeq" id="WP_148590412.1">
    <property type="nucleotide sequence ID" value="NZ_CP042997.1"/>
</dbReference>
<sequence length="101" mass="11587">MEGKLGRAGLRAEYRRRVFQVFNGDEWMCSYGDMYFMQPEASSPTRDYTLKDVISDLLRDFDDPDGTDARDMAVWRDGRILAVIRKGRDGRPELIDFTGGA</sequence>
<dbReference type="EMBL" id="CP042997">
    <property type="protein sequence ID" value="QEH31723.1"/>
    <property type="molecule type" value="Genomic_DNA"/>
</dbReference>
<gene>
    <name evidence="1" type="ORF">OJF2_01880</name>
</gene>
<protein>
    <submittedName>
        <fullName evidence="1">Uncharacterized protein</fullName>
    </submittedName>
</protein>
<dbReference type="AlphaFoldDB" id="A0A5B9VTN9"/>
<keyword evidence="2" id="KW-1185">Reference proteome</keyword>
<evidence type="ECO:0000313" key="1">
    <source>
        <dbReference type="EMBL" id="QEH31723.1"/>
    </source>
</evidence>